<protein>
    <recommendedName>
        <fullName evidence="3 5">Regulatory protein RecX</fullName>
    </recommendedName>
</protein>
<proteinExistence type="inferred from homology"/>
<name>A0A9W6HDJ5_9MICO</name>
<evidence type="ECO:0000313" key="8">
    <source>
        <dbReference type="EMBL" id="GLJ78605.1"/>
    </source>
</evidence>
<dbReference type="PANTHER" id="PTHR33602">
    <property type="entry name" value="REGULATORY PROTEIN RECX FAMILY PROTEIN"/>
    <property type="match status" value="1"/>
</dbReference>
<evidence type="ECO:0000256" key="4">
    <source>
        <dbReference type="ARBA" id="ARBA00022490"/>
    </source>
</evidence>
<evidence type="ECO:0000256" key="5">
    <source>
        <dbReference type="HAMAP-Rule" id="MF_01114"/>
    </source>
</evidence>
<gene>
    <name evidence="5" type="primary">recX</name>
    <name evidence="8" type="ORF">GCM10017586_02870</name>
</gene>
<evidence type="ECO:0000256" key="6">
    <source>
        <dbReference type="SAM" id="MobiDB-lite"/>
    </source>
</evidence>
<dbReference type="Proteomes" id="UP001142317">
    <property type="component" value="Unassembled WGS sequence"/>
</dbReference>
<accession>A0A9W6HDJ5</accession>
<dbReference type="GO" id="GO:0005737">
    <property type="term" value="C:cytoplasm"/>
    <property type="evidence" value="ECO:0007669"/>
    <property type="project" value="UniProtKB-SubCell"/>
</dbReference>
<comment type="function">
    <text evidence="5">Modulates RecA activity.</text>
</comment>
<evidence type="ECO:0000313" key="9">
    <source>
        <dbReference type="Proteomes" id="UP001142317"/>
    </source>
</evidence>
<dbReference type="AlphaFoldDB" id="A0A9W6HDJ5"/>
<dbReference type="InterPro" id="IPR003783">
    <property type="entry name" value="Regulatory_RecX"/>
</dbReference>
<keyword evidence="4 5" id="KW-0963">Cytoplasm</keyword>
<dbReference type="GO" id="GO:0006282">
    <property type="term" value="P:regulation of DNA repair"/>
    <property type="evidence" value="ECO:0007669"/>
    <property type="project" value="UniProtKB-UniRule"/>
</dbReference>
<feature type="domain" description="RecX second three-helical" evidence="7">
    <location>
        <begin position="160"/>
        <end position="201"/>
    </location>
</feature>
<dbReference type="PANTHER" id="PTHR33602:SF1">
    <property type="entry name" value="REGULATORY PROTEIN RECX FAMILY PROTEIN"/>
    <property type="match status" value="1"/>
</dbReference>
<dbReference type="RefSeq" id="WP_378712510.1">
    <property type="nucleotide sequence ID" value="NZ_JBHMBJ010000003.1"/>
</dbReference>
<organism evidence="8 9">
    <name type="scientific">Microbacterium imperiale</name>
    <dbReference type="NCBI Taxonomy" id="33884"/>
    <lineage>
        <taxon>Bacteria</taxon>
        <taxon>Bacillati</taxon>
        <taxon>Actinomycetota</taxon>
        <taxon>Actinomycetes</taxon>
        <taxon>Micrococcales</taxon>
        <taxon>Microbacteriaceae</taxon>
        <taxon>Microbacterium</taxon>
    </lineage>
</organism>
<sequence length="262" mass="28339">MTVSSDDGGESDRLAPVIPLFGGGARPVRQPAEAPVRSRDETPRSAIRENDESRDGRAERDASQRWHTTWTRDSARGPGGGGSSDAPVALHPAATRERDRDASTAGDDDVRGRAERMLLRKLRTRSLSIREARAALRDADVDGDVAEQIIEAFEQNGYLDDARLAEQLLDGALGRKAQGATAIAQTLARRGLDRDVIDIAMASLPDDEAERAGEFARQRARGMSGLDRDVALRRLHGQLARRGFSGPVALDAARRALDEASD</sequence>
<dbReference type="HAMAP" id="MF_01114">
    <property type="entry name" value="RecX"/>
    <property type="match status" value="1"/>
</dbReference>
<dbReference type="Gene3D" id="1.10.10.10">
    <property type="entry name" value="Winged helix-like DNA-binding domain superfamily/Winged helix DNA-binding domain"/>
    <property type="match status" value="1"/>
</dbReference>
<dbReference type="InterPro" id="IPR036388">
    <property type="entry name" value="WH-like_DNA-bd_sf"/>
</dbReference>
<evidence type="ECO:0000256" key="2">
    <source>
        <dbReference type="ARBA" id="ARBA00009695"/>
    </source>
</evidence>
<dbReference type="InterPro" id="IPR053924">
    <property type="entry name" value="RecX_HTH_2nd"/>
</dbReference>
<keyword evidence="9" id="KW-1185">Reference proteome</keyword>
<comment type="similarity">
    <text evidence="2 5">Belongs to the RecX family.</text>
</comment>
<feature type="compositionally biased region" description="Basic and acidic residues" evidence="6">
    <location>
        <begin position="94"/>
        <end position="109"/>
    </location>
</feature>
<comment type="caution">
    <text evidence="8">The sequence shown here is derived from an EMBL/GenBank/DDBJ whole genome shotgun (WGS) entry which is preliminary data.</text>
</comment>
<dbReference type="Pfam" id="PF02631">
    <property type="entry name" value="RecX_HTH2"/>
    <property type="match status" value="1"/>
</dbReference>
<evidence type="ECO:0000259" key="7">
    <source>
        <dbReference type="Pfam" id="PF02631"/>
    </source>
</evidence>
<evidence type="ECO:0000256" key="3">
    <source>
        <dbReference type="ARBA" id="ARBA00018111"/>
    </source>
</evidence>
<reference evidence="8" key="1">
    <citation type="journal article" date="2014" name="Int. J. Syst. Evol. Microbiol.">
        <title>Complete genome sequence of Corynebacterium casei LMG S-19264T (=DSM 44701T), isolated from a smear-ripened cheese.</title>
        <authorList>
            <consortium name="US DOE Joint Genome Institute (JGI-PGF)"/>
            <person name="Walter F."/>
            <person name="Albersmeier A."/>
            <person name="Kalinowski J."/>
            <person name="Ruckert C."/>
        </authorList>
    </citation>
    <scope>NUCLEOTIDE SEQUENCE</scope>
    <source>
        <strain evidence="8">VKM Ac-1447</strain>
    </source>
</reference>
<evidence type="ECO:0000256" key="1">
    <source>
        <dbReference type="ARBA" id="ARBA00004496"/>
    </source>
</evidence>
<comment type="subcellular location">
    <subcellularLocation>
        <location evidence="1 5">Cytoplasm</location>
    </subcellularLocation>
</comment>
<feature type="compositionally biased region" description="Basic and acidic residues" evidence="6">
    <location>
        <begin position="36"/>
        <end position="64"/>
    </location>
</feature>
<feature type="region of interest" description="Disordered" evidence="6">
    <location>
        <begin position="1"/>
        <end position="109"/>
    </location>
</feature>
<dbReference type="EMBL" id="BSEO01000001">
    <property type="protein sequence ID" value="GLJ78605.1"/>
    <property type="molecule type" value="Genomic_DNA"/>
</dbReference>
<reference evidence="8" key="2">
    <citation type="submission" date="2023-01" db="EMBL/GenBank/DDBJ databases">
        <authorList>
            <person name="Sun Q."/>
            <person name="Evtushenko L."/>
        </authorList>
    </citation>
    <scope>NUCLEOTIDE SEQUENCE</scope>
    <source>
        <strain evidence="8">VKM Ac-1447</strain>
    </source>
</reference>